<dbReference type="KEGG" id="zmk:HG535_0F02550"/>
<dbReference type="Proteomes" id="UP000509704">
    <property type="component" value="Chromosome 6"/>
</dbReference>
<organism evidence="1 2">
    <name type="scientific">Zygotorulaspora mrakii</name>
    <name type="common">Zygosaccharomyces mrakii</name>
    <dbReference type="NCBI Taxonomy" id="42260"/>
    <lineage>
        <taxon>Eukaryota</taxon>
        <taxon>Fungi</taxon>
        <taxon>Dikarya</taxon>
        <taxon>Ascomycota</taxon>
        <taxon>Saccharomycotina</taxon>
        <taxon>Saccharomycetes</taxon>
        <taxon>Saccharomycetales</taxon>
        <taxon>Saccharomycetaceae</taxon>
        <taxon>Zygotorulaspora</taxon>
    </lineage>
</organism>
<reference evidence="1 2" key="1">
    <citation type="submission" date="2020-07" db="EMBL/GenBank/DDBJ databases">
        <title>The yeast mating-type switching endonuclease HO is a domesticated member of an unorthodox homing genetic element family.</title>
        <authorList>
            <person name="Coughlan A.Y."/>
            <person name="Lombardi L."/>
            <person name="Braun-Galleani S."/>
            <person name="Martos A.R."/>
            <person name="Galeote V."/>
            <person name="Bigey F."/>
            <person name="Dequin S."/>
            <person name="Byrne K.P."/>
            <person name="Wolfe K.H."/>
        </authorList>
    </citation>
    <scope>NUCLEOTIDE SEQUENCE [LARGE SCALE GENOMIC DNA]</scope>
    <source>
        <strain evidence="1 2">NRRL Y-6702</strain>
    </source>
</reference>
<dbReference type="AlphaFoldDB" id="A0A7H9B5V3"/>
<keyword evidence="2" id="KW-1185">Reference proteome</keyword>
<gene>
    <name evidence="1" type="ORF">HG535_0F02550</name>
</gene>
<name>A0A7H9B5V3_ZYGMR</name>
<dbReference type="RefSeq" id="XP_037145470.1">
    <property type="nucleotide sequence ID" value="XM_037289575.1"/>
</dbReference>
<accession>A0A7H9B5V3</accession>
<dbReference type="EMBL" id="CP058609">
    <property type="protein sequence ID" value="QLG73744.1"/>
    <property type="molecule type" value="Genomic_DNA"/>
</dbReference>
<proteinExistence type="predicted"/>
<sequence>MADIASDGATLLSYTSISNIFPVQSNDLENAHSASSCGTKCPIKDDKTQKRSSFFKNKNGIKQGLKRKLWKKNEISNPKISTDDEESTSADGDSVFETSSIYSDTESCTHKLRFWLNYEMSELSSKKCENFDMGLSTTFPTIPNPYATCHQIMDPLQDEAHFPGSNEKENKRLTEALSGQHSEVLTKSLSGMPDVPQNQSKSQQRVEVQAECKTRCFESNKEREQERTQIQKEPDIIIYKRVRRHRIRFWRNKYLPEDSYKGNITELRISRITARILEARERATKIAFEAAIFARRRNTRKAIIYSCAVAAACFARVKHIDKTPGASHGSLATEYMKASEEVAKASLTSRFYNKDYHKLRAKFNEHFQYKNNTDYFRAIVPIPVEDLDKNSGAYQMYKRMQRIPRPPVLDNTVLQFHLDRLKKKDREFEIRYLKFLKETGMTRIEISIQKKPLLSP</sequence>
<dbReference type="OrthoDB" id="10357192at2759"/>
<evidence type="ECO:0000313" key="1">
    <source>
        <dbReference type="EMBL" id="QLG73744.1"/>
    </source>
</evidence>
<protein>
    <submittedName>
        <fullName evidence="1">Uncharacterized protein</fullName>
    </submittedName>
</protein>
<dbReference type="GeneID" id="59237503"/>
<evidence type="ECO:0000313" key="2">
    <source>
        <dbReference type="Proteomes" id="UP000509704"/>
    </source>
</evidence>